<dbReference type="SUPFAM" id="SSF117281">
    <property type="entry name" value="Kelch motif"/>
    <property type="match status" value="2"/>
</dbReference>
<evidence type="ECO:0000313" key="3">
    <source>
        <dbReference type="EMBL" id="SLN38135.1"/>
    </source>
</evidence>
<gene>
    <name evidence="3" type="primary">nanM</name>
    <name evidence="3" type="ORF">ROG8370_01577</name>
</gene>
<proteinExistence type="predicted"/>
<keyword evidence="1" id="KW-0880">Kelch repeat</keyword>
<reference evidence="4" key="1">
    <citation type="submission" date="2017-03" db="EMBL/GenBank/DDBJ databases">
        <authorList>
            <person name="Rodrigo-Torres L."/>
            <person name="Arahal R.D."/>
            <person name="Lucena T."/>
        </authorList>
    </citation>
    <scope>NUCLEOTIDE SEQUENCE [LARGE SCALE GENOMIC DNA]</scope>
    <source>
        <strain evidence="4">CECT 8370</strain>
    </source>
</reference>
<keyword evidence="4" id="KW-1185">Reference proteome</keyword>
<dbReference type="AlphaFoldDB" id="A0A1X6Z1N9"/>
<dbReference type="PANTHER" id="PTHR46344">
    <property type="entry name" value="OS02G0202900 PROTEIN"/>
    <property type="match status" value="1"/>
</dbReference>
<dbReference type="EMBL" id="FWFJ01000011">
    <property type="protein sequence ID" value="SLN38135.1"/>
    <property type="molecule type" value="Genomic_DNA"/>
</dbReference>
<dbReference type="Pfam" id="PF24681">
    <property type="entry name" value="Kelch_KLHDC2_KLHL20_DRC7"/>
    <property type="match status" value="1"/>
</dbReference>
<dbReference type="InterPro" id="IPR006652">
    <property type="entry name" value="Kelch_1"/>
</dbReference>
<evidence type="ECO:0000256" key="1">
    <source>
        <dbReference type="ARBA" id="ARBA00022441"/>
    </source>
</evidence>
<dbReference type="Proteomes" id="UP000194012">
    <property type="component" value="Unassembled WGS sequence"/>
</dbReference>
<keyword evidence="3" id="KW-0413">Isomerase</keyword>
<dbReference type="EC" id="5.1.3.24" evidence="3"/>
<protein>
    <submittedName>
        <fullName evidence="3">N-acetylneuraminate epimerase</fullName>
        <ecNumber evidence="3">5.1.3.24</ecNumber>
    </submittedName>
</protein>
<evidence type="ECO:0000256" key="2">
    <source>
        <dbReference type="ARBA" id="ARBA00022737"/>
    </source>
</evidence>
<dbReference type="RefSeq" id="WP_085826514.1">
    <property type="nucleotide sequence ID" value="NZ_FWFJ01000011.1"/>
</dbReference>
<dbReference type="OrthoDB" id="9769308at2"/>
<accession>A0A1X6Z1N9</accession>
<dbReference type="Pfam" id="PF01344">
    <property type="entry name" value="Kelch_1"/>
    <property type="match status" value="1"/>
</dbReference>
<dbReference type="GO" id="GO:0016853">
    <property type="term" value="F:isomerase activity"/>
    <property type="evidence" value="ECO:0007669"/>
    <property type="project" value="UniProtKB-KW"/>
</dbReference>
<dbReference type="InterPro" id="IPR015915">
    <property type="entry name" value="Kelch-typ_b-propeller"/>
</dbReference>
<dbReference type="PANTHER" id="PTHR46344:SF27">
    <property type="entry name" value="KELCH REPEAT SUPERFAMILY PROTEIN"/>
    <property type="match status" value="1"/>
</dbReference>
<organism evidence="3 4">
    <name type="scientific">Roseovarius gaetbuli</name>
    <dbReference type="NCBI Taxonomy" id="1356575"/>
    <lineage>
        <taxon>Bacteria</taxon>
        <taxon>Pseudomonadati</taxon>
        <taxon>Pseudomonadota</taxon>
        <taxon>Alphaproteobacteria</taxon>
        <taxon>Rhodobacterales</taxon>
        <taxon>Roseobacteraceae</taxon>
        <taxon>Roseovarius</taxon>
    </lineage>
</organism>
<dbReference type="Gene3D" id="2.120.10.80">
    <property type="entry name" value="Kelch-type beta propeller"/>
    <property type="match status" value="2"/>
</dbReference>
<name>A0A1X6Z1N9_9RHOB</name>
<dbReference type="SMART" id="SM00612">
    <property type="entry name" value="Kelch"/>
    <property type="match status" value="5"/>
</dbReference>
<keyword evidence="2" id="KW-0677">Repeat</keyword>
<evidence type="ECO:0000313" key="4">
    <source>
        <dbReference type="Proteomes" id="UP000194012"/>
    </source>
</evidence>
<sequence length="342" mass="37104">MPSVFWKYVPLKPIFYNGLNKLFGLRFLSWHTQAPLPVARRNPSAVVVNDKIYVFGGDEFEKYVDGYLITIPGADVLEYDMASGAWSTVGTMPTPRSHCAALRYGATKICVVGGFSKEPYSWGKSNAIQIFDVATKTWSSGGTIQMPTTLYAAVLIEDRYIYAFGGLGGEASGFHHSNYVYRQDIVDNLSSWPGTYTPMPTPRYGLSAVVGKDGLIYALGGMNDAGALATVEAYDPAANTWQTRSPMLMARRQFDAVVGPNGHIYAFGGMSMGAAIPWAEKYDPTTDSWSPLPDLPGARMDHAAVLAPDNRIFVIGGQEKDGCFADAVFLDAVIASSEPVTD</sequence>